<accession>A0A495JE46</accession>
<dbReference type="Pfam" id="PF00501">
    <property type="entry name" value="AMP-binding"/>
    <property type="match status" value="1"/>
</dbReference>
<sequence length="609" mass="65348">MREFSVPPVVSIGDTANLTDPVWDNAEVAPDAAQFARRTRGTGDTPAAGDRDGWTDVTCLQFRDEVVALARGLVAAGVGAGDRVALMSKTRYEWTLLDYAIWAAGAVTVPIYETSSADQVAWIMADSGAVACVVETTAHALLLSGVRDQLPALGQVWQIETGDLDGLVADGARINPDEVEARRRATKADDLATIIYTSGTTGRPKGCLLTHRNLYADIANAVPVLPHLFNEGASTLLFLPLAHSFARTIQIGMIYARATLAHSSDPKNLVNELQAFRPTFVLSVPRVFEKVYNGAAQKAAAEGKGAIFARAERVAIAYSEALDSRDGPGLALRMQHRLFDRLVYRKLRAALGGRCRDAISGGAPLGSRLGHFFRGVGVTILEGYGLTETSPTVAVNTINAMRIGTVGRPLPGVSVRIADDGEILIKGDLVFQGYWQNQEATAEALDDDDWFHSGDLGTLDGDGFLSITGRKKEIIVTAGGKNVAPAVLEDRVRAHPLISQCVVVGDRRPFIGALVSIDEDFWPKWLSAHGHPTDTPVADLREDPALRADVQSAVDEANKAVSSAEEIKKFRILPRDLSESAGELTPSLKVKRAVVHQTYGAEIAAIYGD</sequence>
<dbReference type="Pfam" id="PF23562">
    <property type="entry name" value="AMP-binding_C_3"/>
    <property type="match status" value="1"/>
</dbReference>
<evidence type="ECO:0000256" key="2">
    <source>
        <dbReference type="ARBA" id="ARBA00022840"/>
    </source>
</evidence>
<evidence type="ECO:0000313" key="5">
    <source>
        <dbReference type="Proteomes" id="UP000277671"/>
    </source>
</evidence>
<dbReference type="RefSeq" id="WP_121161787.1">
    <property type="nucleotide sequence ID" value="NZ_RBKT01000001.1"/>
</dbReference>
<evidence type="ECO:0000259" key="3">
    <source>
        <dbReference type="Pfam" id="PF00501"/>
    </source>
</evidence>
<dbReference type="InterPro" id="IPR000873">
    <property type="entry name" value="AMP-dep_synth/lig_dom"/>
</dbReference>
<protein>
    <submittedName>
        <fullName evidence="4">Long-chain acyl-CoA synthetase</fullName>
    </submittedName>
</protein>
<dbReference type="PANTHER" id="PTHR43272:SF33">
    <property type="entry name" value="AMP-BINDING DOMAIN-CONTAINING PROTEIN-RELATED"/>
    <property type="match status" value="1"/>
</dbReference>
<dbReference type="GO" id="GO:0016020">
    <property type="term" value="C:membrane"/>
    <property type="evidence" value="ECO:0007669"/>
    <property type="project" value="TreeGrafter"/>
</dbReference>
<dbReference type="PROSITE" id="PS00455">
    <property type="entry name" value="AMP_BINDING"/>
    <property type="match status" value="1"/>
</dbReference>
<organism evidence="4 5">
    <name type="scientific">Micromonospora pisi</name>
    <dbReference type="NCBI Taxonomy" id="589240"/>
    <lineage>
        <taxon>Bacteria</taxon>
        <taxon>Bacillati</taxon>
        <taxon>Actinomycetota</taxon>
        <taxon>Actinomycetes</taxon>
        <taxon>Micromonosporales</taxon>
        <taxon>Micromonosporaceae</taxon>
        <taxon>Micromonospora</taxon>
    </lineage>
</organism>
<name>A0A495JE46_9ACTN</name>
<proteinExistence type="predicted"/>
<dbReference type="InterPro" id="IPR042099">
    <property type="entry name" value="ANL_N_sf"/>
</dbReference>
<dbReference type="EMBL" id="RBKT01000001">
    <property type="protein sequence ID" value="RKR87270.1"/>
    <property type="molecule type" value="Genomic_DNA"/>
</dbReference>
<gene>
    <name evidence="4" type="ORF">BDK92_1545</name>
</gene>
<keyword evidence="5" id="KW-1185">Reference proteome</keyword>
<dbReference type="InterPro" id="IPR020845">
    <property type="entry name" value="AMP-binding_CS"/>
</dbReference>
<evidence type="ECO:0000313" key="4">
    <source>
        <dbReference type="EMBL" id="RKR87270.1"/>
    </source>
</evidence>
<feature type="domain" description="AMP-dependent synthetase/ligase" evidence="3">
    <location>
        <begin position="35"/>
        <end position="435"/>
    </location>
</feature>
<keyword evidence="1" id="KW-0547">Nucleotide-binding</keyword>
<keyword evidence="2" id="KW-0067">ATP-binding</keyword>
<dbReference type="Gene3D" id="3.40.50.12780">
    <property type="entry name" value="N-terminal domain of ligase-like"/>
    <property type="match status" value="1"/>
</dbReference>
<comment type="caution">
    <text evidence="4">The sequence shown here is derived from an EMBL/GenBank/DDBJ whole genome shotgun (WGS) entry which is preliminary data.</text>
</comment>
<evidence type="ECO:0000256" key="1">
    <source>
        <dbReference type="ARBA" id="ARBA00022741"/>
    </source>
</evidence>
<reference evidence="4 5" key="1">
    <citation type="submission" date="2018-10" db="EMBL/GenBank/DDBJ databases">
        <title>Sequencing the genomes of 1000 actinobacteria strains.</title>
        <authorList>
            <person name="Klenk H.-P."/>
        </authorList>
    </citation>
    <scope>NUCLEOTIDE SEQUENCE [LARGE SCALE GENOMIC DNA]</scope>
    <source>
        <strain evidence="4 5">DSM 45175</strain>
    </source>
</reference>
<dbReference type="GO" id="GO:0004467">
    <property type="term" value="F:long-chain fatty acid-CoA ligase activity"/>
    <property type="evidence" value="ECO:0007669"/>
    <property type="project" value="TreeGrafter"/>
</dbReference>
<dbReference type="GO" id="GO:0005524">
    <property type="term" value="F:ATP binding"/>
    <property type="evidence" value="ECO:0007669"/>
    <property type="project" value="UniProtKB-KW"/>
</dbReference>
<dbReference type="Proteomes" id="UP000277671">
    <property type="component" value="Unassembled WGS sequence"/>
</dbReference>
<dbReference type="SUPFAM" id="SSF56801">
    <property type="entry name" value="Acetyl-CoA synthetase-like"/>
    <property type="match status" value="1"/>
</dbReference>
<dbReference type="OrthoDB" id="5240489at2"/>
<dbReference type="AlphaFoldDB" id="A0A495JE46"/>
<dbReference type="PANTHER" id="PTHR43272">
    <property type="entry name" value="LONG-CHAIN-FATTY-ACID--COA LIGASE"/>
    <property type="match status" value="1"/>
</dbReference>
<dbReference type="CDD" id="cd05907">
    <property type="entry name" value="VL_LC_FACS_like"/>
    <property type="match status" value="1"/>
</dbReference>